<sequence>MENGNSSDHDGNILPPPPPKLIVESLEEEDDAPPAKPKLIIFDLDYTLWPFCVDRKINIEPPFSKTPAGKVFDACSREVKPFPDVDTILRRLSYQGYRLGVVSEALKKEPLKSLINCFEWEKYFDHCEIYPGSKIQHFLKIKKDSGVDFNDMMFFDDERDHLSEVAHTCIGLTCIWANRGVSEEILEEGMTAFAKNHKLNAPLLNASNVSINSNDSDESQSETTVIYVHKRRGSRASITYDIPPVIDRAIRLRGRRMSAPAISIPNPAEILAASAKHLASPPIIEN</sequence>
<gene>
    <name evidence="2" type="ORF">KUTeg_019296</name>
</gene>
<dbReference type="Proteomes" id="UP001217089">
    <property type="component" value="Unassembled WGS sequence"/>
</dbReference>
<accession>A0ABQ9ECK4</accession>
<dbReference type="InterPro" id="IPR036412">
    <property type="entry name" value="HAD-like_sf"/>
</dbReference>
<evidence type="ECO:0000256" key="1">
    <source>
        <dbReference type="SAM" id="MobiDB-lite"/>
    </source>
</evidence>
<reference evidence="2 3" key="1">
    <citation type="submission" date="2022-12" db="EMBL/GenBank/DDBJ databases">
        <title>Chromosome-level genome of Tegillarca granosa.</title>
        <authorList>
            <person name="Kim J."/>
        </authorList>
    </citation>
    <scope>NUCLEOTIDE SEQUENCE [LARGE SCALE GENOMIC DNA]</scope>
    <source>
        <strain evidence="2">Teg-2019</strain>
        <tissue evidence="2">Adductor muscle</tissue>
    </source>
</reference>
<evidence type="ECO:0000313" key="3">
    <source>
        <dbReference type="Proteomes" id="UP001217089"/>
    </source>
</evidence>
<dbReference type="InterPro" id="IPR010036">
    <property type="entry name" value="MDP_1_eu_arc"/>
</dbReference>
<dbReference type="PANTHER" id="PTHR17901:SF14">
    <property type="entry name" value="MAGNESIUM-DEPENDENT PHOSPHATASE 1"/>
    <property type="match status" value="1"/>
</dbReference>
<dbReference type="PANTHER" id="PTHR17901">
    <property type="entry name" value="MAGNESIUM-DEPENDENT PHOSPHATASE 1 MDP1"/>
    <property type="match status" value="1"/>
</dbReference>
<dbReference type="SFLD" id="SFLDG01129">
    <property type="entry name" value="C1.5:_HAD__Beta-PGM__Phosphata"/>
    <property type="match status" value="1"/>
</dbReference>
<keyword evidence="3" id="KW-1185">Reference proteome</keyword>
<evidence type="ECO:0000313" key="2">
    <source>
        <dbReference type="EMBL" id="KAJ8302900.1"/>
    </source>
</evidence>
<dbReference type="InterPro" id="IPR023214">
    <property type="entry name" value="HAD_sf"/>
</dbReference>
<dbReference type="SUPFAM" id="SSF56784">
    <property type="entry name" value="HAD-like"/>
    <property type="match status" value="1"/>
</dbReference>
<dbReference type="SFLD" id="SFLDS00003">
    <property type="entry name" value="Haloacid_Dehalogenase"/>
    <property type="match status" value="1"/>
</dbReference>
<dbReference type="NCBIfam" id="TIGR01681">
    <property type="entry name" value="HAD-SF-IIIC"/>
    <property type="match status" value="1"/>
</dbReference>
<dbReference type="EMBL" id="JARBDR010000917">
    <property type="protein sequence ID" value="KAJ8302900.1"/>
    <property type="molecule type" value="Genomic_DNA"/>
</dbReference>
<dbReference type="Gene3D" id="3.40.50.1000">
    <property type="entry name" value="HAD superfamily/HAD-like"/>
    <property type="match status" value="1"/>
</dbReference>
<proteinExistence type="predicted"/>
<protein>
    <recommendedName>
        <fullName evidence="4">Magnesium-dependent phosphatase 1</fullName>
    </recommendedName>
</protein>
<feature type="region of interest" description="Disordered" evidence="1">
    <location>
        <begin position="1"/>
        <end position="21"/>
    </location>
</feature>
<comment type="caution">
    <text evidence="2">The sequence shown here is derived from an EMBL/GenBank/DDBJ whole genome shotgun (WGS) entry which is preliminary data.</text>
</comment>
<organism evidence="2 3">
    <name type="scientific">Tegillarca granosa</name>
    <name type="common">Malaysian cockle</name>
    <name type="synonym">Anadara granosa</name>
    <dbReference type="NCBI Taxonomy" id="220873"/>
    <lineage>
        <taxon>Eukaryota</taxon>
        <taxon>Metazoa</taxon>
        <taxon>Spiralia</taxon>
        <taxon>Lophotrochozoa</taxon>
        <taxon>Mollusca</taxon>
        <taxon>Bivalvia</taxon>
        <taxon>Autobranchia</taxon>
        <taxon>Pteriomorphia</taxon>
        <taxon>Arcoida</taxon>
        <taxon>Arcoidea</taxon>
        <taxon>Arcidae</taxon>
        <taxon>Tegillarca</taxon>
    </lineage>
</organism>
<name>A0ABQ9ECK4_TEGGR</name>
<dbReference type="InterPro" id="IPR010033">
    <property type="entry name" value="HAD_SF_ppase_IIIC"/>
</dbReference>
<evidence type="ECO:0008006" key="4">
    <source>
        <dbReference type="Google" id="ProtNLM"/>
    </source>
</evidence>
<dbReference type="SFLD" id="SFLDG01131">
    <property type="entry name" value="C1.5.2:_MDP_Like"/>
    <property type="match status" value="1"/>
</dbReference>
<dbReference type="Pfam" id="PF12689">
    <property type="entry name" value="Acid_PPase"/>
    <property type="match status" value="1"/>
</dbReference>